<evidence type="ECO:0000313" key="2">
    <source>
        <dbReference type="Proteomes" id="UP000825258"/>
    </source>
</evidence>
<evidence type="ECO:0000313" key="1">
    <source>
        <dbReference type="EMBL" id="BCY27144.1"/>
    </source>
</evidence>
<dbReference type="EMBL" id="AP024749">
    <property type="protein sequence ID" value="BCY27144.1"/>
    <property type="molecule type" value="Genomic_DNA"/>
</dbReference>
<gene>
    <name evidence="1" type="ORF">KK2020170_00120</name>
</gene>
<organism evidence="1 2">
    <name type="scientific">Flavobacterium okayamense</name>
    <dbReference type="NCBI Taxonomy" id="2830782"/>
    <lineage>
        <taxon>Bacteria</taxon>
        <taxon>Pseudomonadati</taxon>
        <taxon>Bacteroidota</taxon>
        <taxon>Flavobacteriia</taxon>
        <taxon>Flavobacteriales</taxon>
        <taxon>Flavobacteriaceae</taxon>
        <taxon>Flavobacterium</taxon>
    </lineage>
</organism>
<accession>A0ABN6HQZ7</accession>
<dbReference type="RefSeq" id="WP_221258783.1">
    <property type="nucleotide sequence ID" value="NZ_AP024749.1"/>
</dbReference>
<protein>
    <recommendedName>
        <fullName evidence="3">Anti-sigma-K factor rskA</fullName>
    </recommendedName>
</protein>
<name>A0ABN6HQZ7_9FLAO</name>
<reference evidence="1 2" key="1">
    <citation type="submission" date="2021-06" db="EMBL/GenBank/DDBJ databases">
        <title>Whole genome sequences of Flavobacterium sp. KK2020170 and assembly.</title>
        <authorList>
            <person name="Kitahara K."/>
            <person name="Miyoshi S."/>
            <person name="Uesaka K."/>
        </authorList>
    </citation>
    <scope>NUCLEOTIDE SEQUENCE [LARGE SCALE GENOMIC DNA]</scope>
    <source>
        <strain evidence="1 2">KK2020170</strain>
    </source>
</reference>
<proteinExistence type="predicted"/>
<evidence type="ECO:0008006" key="3">
    <source>
        <dbReference type="Google" id="ProtNLM"/>
    </source>
</evidence>
<sequence>MKKFFLFGTLSFLFLSCSSDNDDNVSKSNLTIDIQGLENLVPNYVYEGWLVGGGNIVTAGRFSVNDLGELSQTTFELNTNRLNAATSYVLTIEPAVGDDPAPSAVHILAGNFNGNSGIMNVTHSSALGNDFSNSAGKYILATPTDGGSMDNEESGVWFLDNSTGTPMNGLTLPTLPNGWKYEGWAVINGEPVSTGKFLATNMADENAATSPFKGNSSNGPSYPGEDFLQNAPTGLTFPTDLRGGTIVISIEPEPDNSPSPFLLKPLVHNVPMSATTHTVLNMNQNLVSLPEGTFTR</sequence>
<dbReference type="Proteomes" id="UP000825258">
    <property type="component" value="Chromosome"/>
</dbReference>
<keyword evidence="2" id="KW-1185">Reference proteome</keyword>